<dbReference type="Proteomes" id="UP001595637">
    <property type="component" value="Unassembled WGS sequence"/>
</dbReference>
<protein>
    <submittedName>
        <fullName evidence="2">DegT/DnrJ/EryC1/StrS family aminotransferase</fullName>
    </submittedName>
</protein>
<dbReference type="PANTHER" id="PTHR30244:SF34">
    <property type="entry name" value="DTDP-4-AMINO-4,6-DIDEOXYGALACTOSE TRANSAMINASE"/>
    <property type="match status" value="1"/>
</dbReference>
<name>A0ABV7N951_9STAP</name>
<evidence type="ECO:0000256" key="1">
    <source>
        <dbReference type="RuleBase" id="RU004508"/>
    </source>
</evidence>
<gene>
    <name evidence="2" type="ORF">ACFOEO_11065</name>
</gene>
<evidence type="ECO:0000313" key="3">
    <source>
        <dbReference type="Proteomes" id="UP001595637"/>
    </source>
</evidence>
<keyword evidence="1" id="KW-0663">Pyridoxal phosphate</keyword>
<dbReference type="PIRSF" id="PIRSF000390">
    <property type="entry name" value="PLP_StrS"/>
    <property type="match status" value="1"/>
</dbReference>
<comment type="similarity">
    <text evidence="1">Belongs to the DegT/DnrJ/EryC1 family.</text>
</comment>
<dbReference type="InterPro" id="IPR015422">
    <property type="entry name" value="PyrdxlP-dep_Trfase_small"/>
</dbReference>
<dbReference type="Gene3D" id="3.90.1150.10">
    <property type="entry name" value="Aspartate Aminotransferase, domain 1"/>
    <property type="match status" value="1"/>
</dbReference>
<dbReference type="EMBL" id="JBHRVQ010000001">
    <property type="protein sequence ID" value="MFC3389116.1"/>
    <property type="molecule type" value="Genomic_DNA"/>
</dbReference>
<proteinExistence type="inferred from homology"/>
<dbReference type="CDD" id="cd00616">
    <property type="entry name" value="AHBA_syn"/>
    <property type="match status" value="1"/>
</dbReference>
<dbReference type="Gene3D" id="3.40.640.10">
    <property type="entry name" value="Type I PLP-dependent aspartate aminotransferase-like (Major domain)"/>
    <property type="match status" value="1"/>
</dbReference>
<dbReference type="GO" id="GO:0008483">
    <property type="term" value="F:transaminase activity"/>
    <property type="evidence" value="ECO:0007669"/>
    <property type="project" value="UniProtKB-KW"/>
</dbReference>
<dbReference type="Pfam" id="PF01041">
    <property type="entry name" value="DegT_DnrJ_EryC1"/>
    <property type="match status" value="1"/>
</dbReference>
<reference evidence="3" key="1">
    <citation type="journal article" date="2019" name="Int. J. Syst. Evol. Microbiol.">
        <title>The Global Catalogue of Microorganisms (GCM) 10K type strain sequencing project: providing services to taxonomists for standard genome sequencing and annotation.</title>
        <authorList>
            <consortium name="The Broad Institute Genomics Platform"/>
            <consortium name="The Broad Institute Genome Sequencing Center for Infectious Disease"/>
            <person name="Wu L."/>
            <person name="Ma J."/>
        </authorList>
    </citation>
    <scope>NUCLEOTIDE SEQUENCE [LARGE SCALE GENOMIC DNA]</scope>
    <source>
        <strain evidence="3">CCM 7756</strain>
    </source>
</reference>
<keyword evidence="3" id="KW-1185">Reference proteome</keyword>
<sequence length="403" mass="45297">MNIRTENIPFSPPDITEEEINAVTETLRSGWITTGPKTKELENRIARYVEQERAVCLNSATAAMETTLRILGVGPGDEVITSAYTYTATASVIDHVGAKIVLIDTAPNSYEMDYKQLKEAINKNTKVVIPVDIAGVMCDYRKIFEVVKSKKELFEPSNDIQESFNRVVILSDAAHAFGARRDGEKAGKVADFTCFSFHAVKNLTTGEGGAVVWNEIEGYSNESIYNLYMLYSLHGQTKDALSKSQRGSWEYDIILPAYKCNMTDIVASIGLVQLERYENMLNRRSEIINKYDDAFLNTEVTPLSHFSNKHTSAGHLYLVNIPSITEKRRNELVYEMSELGVSCNVHYKPLPMLTAYKNLGFNIKDYPNAYIQYSTEISLPLHTSLSNDDVDYIIAVFKKVLSN</sequence>
<dbReference type="RefSeq" id="WP_380655664.1">
    <property type="nucleotide sequence ID" value="NZ_JBHRVQ010000001.1"/>
</dbReference>
<dbReference type="SUPFAM" id="SSF53383">
    <property type="entry name" value="PLP-dependent transferases"/>
    <property type="match status" value="1"/>
</dbReference>
<keyword evidence="2" id="KW-0808">Transferase</keyword>
<accession>A0ABV7N951</accession>
<dbReference type="InterPro" id="IPR015421">
    <property type="entry name" value="PyrdxlP-dep_Trfase_major"/>
</dbReference>
<dbReference type="InterPro" id="IPR000653">
    <property type="entry name" value="DegT/StrS_aminotransferase"/>
</dbReference>
<dbReference type="InterPro" id="IPR015424">
    <property type="entry name" value="PyrdxlP-dep_Trfase"/>
</dbReference>
<organism evidence="2 3">
    <name type="scientific">Salinicoccus sesuvii</name>
    <dbReference type="NCBI Taxonomy" id="868281"/>
    <lineage>
        <taxon>Bacteria</taxon>
        <taxon>Bacillati</taxon>
        <taxon>Bacillota</taxon>
        <taxon>Bacilli</taxon>
        <taxon>Bacillales</taxon>
        <taxon>Staphylococcaceae</taxon>
        <taxon>Salinicoccus</taxon>
    </lineage>
</organism>
<evidence type="ECO:0000313" key="2">
    <source>
        <dbReference type="EMBL" id="MFC3389116.1"/>
    </source>
</evidence>
<comment type="caution">
    <text evidence="2">The sequence shown here is derived from an EMBL/GenBank/DDBJ whole genome shotgun (WGS) entry which is preliminary data.</text>
</comment>
<keyword evidence="2" id="KW-0032">Aminotransferase</keyword>
<dbReference type="PANTHER" id="PTHR30244">
    <property type="entry name" value="TRANSAMINASE"/>
    <property type="match status" value="1"/>
</dbReference>